<protein>
    <recommendedName>
        <fullName evidence="1">HAT C-terminal dimerisation domain-containing protein</fullName>
    </recommendedName>
</protein>
<reference evidence="2" key="1">
    <citation type="submission" date="2017-05" db="UniProtKB">
        <authorList>
            <consortium name="EnsemblMetazoa"/>
        </authorList>
    </citation>
    <scope>IDENTIFICATION</scope>
</reference>
<proteinExistence type="predicted"/>
<dbReference type="InParanoid" id="A0A1X7VDE4"/>
<dbReference type="InterPro" id="IPR008906">
    <property type="entry name" value="HATC_C_dom"/>
</dbReference>
<evidence type="ECO:0000259" key="1">
    <source>
        <dbReference type="Pfam" id="PF05699"/>
    </source>
</evidence>
<dbReference type="Pfam" id="PF05699">
    <property type="entry name" value="Dimer_Tnp_hAT"/>
    <property type="match status" value="1"/>
</dbReference>
<evidence type="ECO:0000313" key="2">
    <source>
        <dbReference type="EnsemblMetazoa" id="Aqu2.1.38008_001"/>
    </source>
</evidence>
<dbReference type="EnsemblMetazoa" id="Aqu2.1.38008_001">
    <property type="protein sequence ID" value="Aqu2.1.38008_001"/>
    <property type="gene ID" value="Aqu2.1.38008"/>
</dbReference>
<dbReference type="GO" id="GO:0046983">
    <property type="term" value="F:protein dimerization activity"/>
    <property type="evidence" value="ECO:0007669"/>
    <property type="project" value="InterPro"/>
</dbReference>
<dbReference type="AlphaFoldDB" id="A0A1X7VDE4"/>
<feature type="domain" description="HAT C-terminal dimerisation" evidence="1">
    <location>
        <begin position="125"/>
        <end position="172"/>
    </location>
</feature>
<name>A0A1X7VDE4_AMPQE</name>
<sequence length="187" mass="21263">MLELKERIAKAYYPNTNAVTRKLVNKDNTVKKQLKVYAKSCAQLGYAYFNTKFSIDLKDALLIFKVARYSDPVKVTELQPRCCDIDDLKALKFLAENNDTIDGLKRELPVYLSKASGISNDTCKLTLWNCHSSQIPYWSEVCKSLLLLQPSSAAAERIFSVLNNSFTEQQHSSLEEASIMLQYNYDA</sequence>
<dbReference type="SUPFAM" id="SSF53098">
    <property type="entry name" value="Ribonuclease H-like"/>
    <property type="match status" value="1"/>
</dbReference>
<accession>A0A1X7VDE4</accession>
<organism evidence="2">
    <name type="scientific">Amphimedon queenslandica</name>
    <name type="common">Sponge</name>
    <dbReference type="NCBI Taxonomy" id="400682"/>
    <lineage>
        <taxon>Eukaryota</taxon>
        <taxon>Metazoa</taxon>
        <taxon>Porifera</taxon>
        <taxon>Demospongiae</taxon>
        <taxon>Heteroscleromorpha</taxon>
        <taxon>Haplosclerida</taxon>
        <taxon>Niphatidae</taxon>
        <taxon>Amphimedon</taxon>
    </lineage>
</organism>
<dbReference type="InterPro" id="IPR012337">
    <property type="entry name" value="RNaseH-like_sf"/>
</dbReference>